<dbReference type="AlphaFoldDB" id="A0A0F9T801"/>
<organism evidence="1">
    <name type="scientific">marine sediment metagenome</name>
    <dbReference type="NCBI Taxonomy" id="412755"/>
    <lineage>
        <taxon>unclassified sequences</taxon>
        <taxon>metagenomes</taxon>
        <taxon>ecological metagenomes</taxon>
    </lineage>
</organism>
<dbReference type="EMBL" id="LAZR01000313">
    <property type="protein sequence ID" value="KKN75284.1"/>
    <property type="molecule type" value="Genomic_DNA"/>
</dbReference>
<sequence length="70" mass="7756">MSSWLSENLNEREIITAGPTRLNGWSLTNTGTQDRFVAFKNEEITKPMIVVPTGATGQEVDVSLAWGELF</sequence>
<evidence type="ECO:0000313" key="1">
    <source>
        <dbReference type="EMBL" id="KKN75284.1"/>
    </source>
</evidence>
<comment type="caution">
    <text evidence="1">The sequence shown here is derived from an EMBL/GenBank/DDBJ whole genome shotgun (WGS) entry which is preliminary data.</text>
</comment>
<proteinExistence type="predicted"/>
<gene>
    <name evidence="1" type="ORF">LCGC14_0382830</name>
</gene>
<reference evidence="1" key="1">
    <citation type="journal article" date="2015" name="Nature">
        <title>Complex archaea that bridge the gap between prokaryotes and eukaryotes.</title>
        <authorList>
            <person name="Spang A."/>
            <person name="Saw J.H."/>
            <person name="Jorgensen S.L."/>
            <person name="Zaremba-Niedzwiedzka K."/>
            <person name="Martijn J."/>
            <person name="Lind A.E."/>
            <person name="van Eijk R."/>
            <person name="Schleper C."/>
            <person name="Guy L."/>
            <person name="Ettema T.J."/>
        </authorList>
    </citation>
    <scope>NUCLEOTIDE SEQUENCE</scope>
</reference>
<name>A0A0F9T801_9ZZZZ</name>
<protein>
    <submittedName>
        <fullName evidence="1">Uncharacterized protein</fullName>
    </submittedName>
</protein>
<accession>A0A0F9T801</accession>